<dbReference type="Proteomes" id="UP000053240">
    <property type="component" value="Unassembled WGS sequence"/>
</dbReference>
<proteinExistence type="predicted"/>
<dbReference type="AlphaFoldDB" id="A0A194R8C6"/>
<evidence type="ECO:0000313" key="1">
    <source>
        <dbReference type="EMBL" id="KPJ13754.1"/>
    </source>
</evidence>
<dbReference type="EMBL" id="KQ460615">
    <property type="protein sequence ID" value="KPJ13754.1"/>
    <property type="molecule type" value="Genomic_DNA"/>
</dbReference>
<evidence type="ECO:0000313" key="2">
    <source>
        <dbReference type="Proteomes" id="UP000053240"/>
    </source>
</evidence>
<keyword evidence="2" id="KW-1185">Reference proteome</keyword>
<reference evidence="1 2" key="1">
    <citation type="journal article" date="2015" name="Nat. Commun.">
        <title>Outbred genome sequencing and CRISPR/Cas9 gene editing in butterflies.</title>
        <authorList>
            <person name="Li X."/>
            <person name="Fan D."/>
            <person name="Zhang W."/>
            <person name="Liu G."/>
            <person name="Zhang L."/>
            <person name="Zhao L."/>
            <person name="Fang X."/>
            <person name="Chen L."/>
            <person name="Dong Y."/>
            <person name="Chen Y."/>
            <person name="Ding Y."/>
            <person name="Zhao R."/>
            <person name="Feng M."/>
            <person name="Zhu Y."/>
            <person name="Feng Y."/>
            <person name="Jiang X."/>
            <person name="Zhu D."/>
            <person name="Xiang H."/>
            <person name="Feng X."/>
            <person name="Li S."/>
            <person name="Wang J."/>
            <person name="Zhang G."/>
            <person name="Kronforst M.R."/>
            <person name="Wang W."/>
        </authorList>
    </citation>
    <scope>NUCLEOTIDE SEQUENCE [LARGE SCALE GENOMIC DNA]</scope>
    <source>
        <strain evidence="1">Ya'a_city_454_Pm</strain>
        <tissue evidence="1">Whole body</tissue>
    </source>
</reference>
<protein>
    <submittedName>
        <fullName evidence="1">Uncharacterized protein</fullName>
    </submittedName>
</protein>
<gene>
    <name evidence="1" type="ORF">RR48_10938</name>
</gene>
<organism evidence="1 2">
    <name type="scientific">Papilio machaon</name>
    <name type="common">Old World swallowtail butterfly</name>
    <dbReference type="NCBI Taxonomy" id="76193"/>
    <lineage>
        <taxon>Eukaryota</taxon>
        <taxon>Metazoa</taxon>
        <taxon>Ecdysozoa</taxon>
        <taxon>Arthropoda</taxon>
        <taxon>Hexapoda</taxon>
        <taxon>Insecta</taxon>
        <taxon>Pterygota</taxon>
        <taxon>Neoptera</taxon>
        <taxon>Endopterygota</taxon>
        <taxon>Lepidoptera</taxon>
        <taxon>Glossata</taxon>
        <taxon>Ditrysia</taxon>
        <taxon>Papilionoidea</taxon>
        <taxon>Papilionidae</taxon>
        <taxon>Papilioninae</taxon>
        <taxon>Papilio</taxon>
    </lineage>
</organism>
<sequence length="124" mass="13495">MVVNIILLRVEASSQAITPIGYGSPTVYSQSDEDLGLLLTILMLAGRNKSGGTTCAERQASLLNDEYDDDDDEDDSNEELKKIVLKGDKGKYRDATGNGATIIQEIEVEQEAEGESDDAQIKNR</sequence>
<dbReference type="InParanoid" id="A0A194R8C6"/>
<accession>A0A194R8C6</accession>
<name>A0A194R8C6_PAPMA</name>